<sequence length="56" mass="6433">MKALAQERAPVYSRMIAGVRIDHNNEKIQHVSSTVQSQSRTYTAMQLRACSFRPRL</sequence>
<gene>
    <name evidence="1" type="ORF">PHYPA_012626</name>
</gene>
<reference evidence="1 3" key="1">
    <citation type="journal article" date="2008" name="Science">
        <title>The Physcomitrella genome reveals evolutionary insights into the conquest of land by plants.</title>
        <authorList>
            <person name="Rensing S."/>
            <person name="Lang D."/>
            <person name="Zimmer A."/>
            <person name="Terry A."/>
            <person name="Salamov A."/>
            <person name="Shapiro H."/>
            <person name="Nishiyama T."/>
            <person name="Perroud P.-F."/>
            <person name="Lindquist E."/>
            <person name="Kamisugi Y."/>
            <person name="Tanahashi T."/>
            <person name="Sakakibara K."/>
            <person name="Fujita T."/>
            <person name="Oishi K."/>
            <person name="Shin-I T."/>
            <person name="Kuroki Y."/>
            <person name="Toyoda A."/>
            <person name="Suzuki Y."/>
            <person name="Hashimoto A."/>
            <person name="Yamaguchi K."/>
            <person name="Sugano A."/>
            <person name="Kohara Y."/>
            <person name="Fujiyama A."/>
            <person name="Anterola A."/>
            <person name="Aoki S."/>
            <person name="Ashton N."/>
            <person name="Barbazuk W.B."/>
            <person name="Barker E."/>
            <person name="Bennetzen J."/>
            <person name="Bezanilla M."/>
            <person name="Blankenship R."/>
            <person name="Cho S.H."/>
            <person name="Dutcher S."/>
            <person name="Estelle M."/>
            <person name="Fawcett J.A."/>
            <person name="Gundlach H."/>
            <person name="Hanada K."/>
            <person name="Heyl A."/>
            <person name="Hicks K.A."/>
            <person name="Hugh J."/>
            <person name="Lohr M."/>
            <person name="Mayer K."/>
            <person name="Melkozernov A."/>
            <person name="Murata T."/>
            <person name="Nelson D."/>
            <person name="Pils B."/>
            <person name="Prigge M."/>
            <person name="Reiss B."/>
            <person name="Renner T."/>
            <person name="Rombauts S."/>
            <person name="Rushton P."/>
            <person name="Sanderfoot A."/>
            <person name="Schween G."/>
            <person name="Shiu S.-H."/>
            <person name="Stueber K."/>
            <person name="Theodoulou F.L."/>
            <person name="Tu H."/>
            <person name="Van de Peer Y."/>
            <person name="Verrier P.J."/>
            <person name="Waters E."/>
            <person name="Wood A."/>
            <person name="Yang L."/>
            <person name="Cove D."/>
            <person name="Cuming A."/>
            <person name="Hasebe M."/>
            <person name="Lucas S."/>
            <person name="Mishler D.B."/>
            <person name="Reski R."/>
            <person name="Grigoriev I."/>
            <person name="Quatrano R.S."/>
            <person name="Boore J.L."/>
        </authorList>
    </citation>
    <scope>NUCLEOTIDE SEQUENCE [LARGE SCALE GENOMIC DNA]</scope>
    <source>
        <strain evidence="2 3">cv. Gransden 2004</strain>
    </source>
</reference>
<dbReference type="EnsemblPlants" id="Pp3c9_12840V3.1">
    <property type="protein sequence ID" value="PAC:32914272.CDS.1"/>
    <property type="gene ID" value="Pp3c9_12840"/>
</dbReference>
<evidence type="ECO:0000313" key="2">
    <source>
        <dbReference type="EnsemblPlants" id="PAC:32914272.CDS.1"/>
    </source>
</evidence>
<keyword evidence="3" id="KW-1185">Reference proteome</keyword>
<dbReference type="AlphaFoldDB" id="A0A2K1K300"/>
<dbReference type="Gramene" id="Pp3c9_12840V3.1">
    <property type="protein sequence ID" value="PAC:32914272.CDS.1"/>
    <property type="gene ID" value="Pp3c9_12840"/>
</dbReference>
<evidence type="ECO:0000313" key="3">
    <source>
        <dbReference type="Proteomes" id="UP000006727"/>
    </source>
</evidence>
<organism evidence="1">
    <name type="scientific">Physcomitrium patens</name>
    <name type="common">Spreading-leaved earth moss</name>
    <name type="synonym">Physcomitrella patens</name>
    <dbReference type="NCBI Taxonomy" id="3218"/>
    <lineage>
        <taxon>Eukaryota</taxon>
        <taxon>Viridiplantae</taxon>
        <taxon>Streptophyta</taxon>
        <taxon>Embryophyta</taxon>
        <taxon>Bryophyta</taxon>
        <taxon>Bryophytina</taxon>
        <taxon>Bryopsida</taxon>
        <taxon>Funariidae</taxon>
        <taxon>Funariales</taxon>
        <taxon>Funariaceae</taxon>
        <taxon>Physcomitrium</taxon>
    </lineage>
</organism>
<proteinExistence type="predicted"/>
<evidence type="ECO:0000313" key="1">
    <source>
        <dbReference type="EMBL" id="PNR48151.1"/>
    </source>
</evidence>
<name>A0A2K1K300_PHYPA</name>
<reference evidence="1 3" key="2">
    <citation type="journal article" date="2018" name="Plant J.">
        <title>The Physcomitrella patens chromosome-scale assembly reveals moss genome structure and evolution.</title>
        <authorList>
            <person name="Lang D."/>
            <person name="Ullrich K.K."/>
            <person name="Murat F."/>
            <person name="Fuchs J."/>
            <person name="Jenkins J."/>
            <person name="Haas F.B."/>
            <person name="Piednoel M."/>
            <person name="Gundlach H."/>
            <person name="Van Bel M."/>
            <person name="Meyberg R."/>
            <person name="Vives C."/>
            <person name="Morata J."/>
            <person name="Symeonidi A."/>
            <person name="Hiss M."/>
            <person name="Muchero W."/>
            <person name="Kamisugi Y."/>
            <person name="Saleh O."/>
            <person name="Blanc G."/>
            <person name="Decker E.L."/>
            <person name="van Gessel N."/>
            <person name="Grimwood J."/>
            <person name="Hayes R.D."/>
            <person name="Graham S.W."/>
            <person name="Gunter L.E."/>
            <person name="McDaniel S.F."/>
            <person name="Hoernstein S.N.W."/>
            <person name="Larsson A."/>
            <person name="Li F.W."/>
            <person name="Perroud P.F."/>
            <person name="Phillips J."/>
            <person name="Ranjan P."/>
            <person name="Rokshar D.S."/>
            <person name="Rothfels C.J."/>
            <person name="Schneider L."/>
            <person name="Shu S."/>
            <person name="Stevenson D.W."/>
            <person name="Thummler F."/>
            <person name="Tillich M."/>
            <person name="Villarreal Aguilar J.C."/>
            <person name="Widiez T."/>
            <person name="Wong G.K."/>
            <person name="Wymore A."/>
            <person name="Zhang Y."/>
            <person name="Zimmer A.D."/>
            <person name="Quatrano R.S."/>
            <person name="Mayer K.F.X."/>
            <person name="Goodstein D."/>
            <person name="Casacuberta J.M."/>
            <person name="Vandepoele K."/>
            <person name="Reski R."/>
            <person name="Cuming A.C."/>
            <person name="Tuskan G.A."/>
            <person name="Maumus F."/>
            <person name="Salse J."/>
            <person name="Schmutz J."/>
            <person name="Rensing S.A."/>
        </authorList>
    </citation>
    <scope>NUCLEOTIDE SEQUENCE [LARGE SCALE GENOMIC DNA]</scope>
    <source>
        <strain evidence="2 3">cv. Gransden 2004</strain>
    </source>
</reference>
<accession>A0A2K1K300</accession>
<reference evidence="2" key="3">
    <citation type="submission" date="2020-12" db="UniProtKB">
        <authorList>
            <consortium name="EnsemblPlants"/>
        </authorList>
    </citation>
    <scope>IDENTIFICATION</scope>
</reference>
<protein>
    <submittedName>
        <fullName evidence="1 2">Uncharacterized protein</fullName>
    </submittedName>
</protein>
<dbReference type="Proteomes" id="UP000006727">
    <property type="component" value="Chromosome 9"/>
</dbReference>
<dbReference type="EMBL" id="ABEU02000009">
    <property type="protein sequence ID" value="PNR48151.1"/>
    <property type="molecule type" value="Genomic_DNA"/>
</dbReference>
<dbReference type="InParanoid" id="A0A2K1K300"/>